<dbReference type="InParanoid" id="H2UPI0"/>
<feature type="region of interest" description="Disordered" evidence="1">
    <location>
        <begin position="68"/>
        <end position="87"/>
    </location>
</feature>
<protein>
    <submittedName>
        <fullName evidence="2">Coiled-coil domain containing 59</fullName>
    </submittedName>
</protein>
<feature type="compositionally biased region" description="Basic residues" evidence="1">
    <location>
        <begin position="21"/>
        <end position="32"/>
    </location>
</feature>
<dbReference type="OMA" id="TDRYPDH"/>
<feature type="region of interest" description="Disordered" evidence="1">
    <location>
        <begin position="113"/>
        <end position="221"/>
    </location>
</feature>
<proteinExistence type="predicted"/>
<dbReference type="PANTHER" id="PTHR15657">
    <property type="entry name" value="THYROID TRANSCRIPTION FACTOR 1-ASSOCIATED PROTEIN 26"/>
    <property type="match status" value="1"/>
</dbReference>
<evidence type="ECO:0000313" key="3">
    <source>
        <dbReference type="Proteomes" id="UP000005226"/>
    </source>
</evidence>
<dbReference type="Ensembl" id="ENSTRUT00000038990.3">
    <property type="protein sequence ID" value="ENSTRUP00000038851.3"/>
    <property type="gene ID" value="ENSTRUG00000015207.3"/>
</dbReference>
<sequence>MASTDQNIDKTVTAKDDISKKNMHKAQGVKKKRKWIPENKMFKGSLKEGQGFAFKRKQKFKHDYKKLLHKERKNKNKPESKTLYTQDKYPEHLKHLYMAEAEKLKNEVWMHRVNRSKERMRVHEKEEEKGENADADVDEGAPGCQRDSAQPETSGGAEQTDSVPGNQQPAAATQRESLPISNRMRKKQQKKTSYERAKEAFEAASEKRRRKKEEFLKNKQQREEAIERYKKKKMENFQILSRKTKKGQPNLNLQMEYLLQKIQGPGK</sequence>
<dbReference type="AlphaFoldDB" id="H2UPI0"/>
<dbReference type="eggNOG" id="KOG4819">
    <property type="taxonomic scope" value="Eukaryota"/>
</dbReference>
<dbReference type="eggNOG" id="KOG3777">
    <property type="taxonomic scope" value="Eukaryota"/>
</dbReference>
<dbReference type="GO" id="GO:0005634">
    <property type="term" value="C:nucleus"/>
    <property type="evidence" value="ECO:0007669"/>
    <property type="project" value="TreeGrafter"/>
</dbReference>
<accession>H2UPI0</accession>
<dbReference type="FunCoup" id="H2UPI0">
    <property type="interactions" value="967"/>
</dbReference>
<dbReference type="Pfam" id="PF08524">
    <property type="entry name" value="rRNA_processing"/>
    <property type="match status" value="1"/>
</dbReference>
<feature type="compositionally biased region" description="Polar residues" evidence="1">
    <location>
        <begin position="147"/>
        <end position="180"/>
    </location>
</feature>
<dbReference type="KEGG" id="tru:101079768"/>
<dbReference type="GeneTree" id="ENSGT00390000006546"/>
<evidence type="ECO:0000313" key="2">
    <source>
        <dbReference type="Ensembl" id="ENSTRUP00000038851.3"/>
    </source>
</evidence>
<reference evidence="2 3" key="1">
    <citation type="journal article" date="2011" name="Genome Biol. Evol.">
        <title>Integration of the genetic map and genome assembly of fugu facilitates insights into distinct features of genome evolution in teleosts and mammals.</title>
        <authorList>
            <person name="Kai W."/>
            <person name="Kikuchi K."/>
            <person name="Tohari S."/>
            <person name="Chew A.K."/>
            <person name="Tay A."/>
            <person name="Fujiwara A."/>
            <person name="Hosoya S."/>
            <person name="Suetake H."/>
            <person name="Naruse K."/>
            <person name="Brenner S."/>
            <person name="Suzuki Y."/>
            <person name="Venkatesh B."/>
        </authorList>
    </citation>
    <scope>NUCLEOTIDE SEQUENCE [LARGE SCALE GENOMIC DNA]</scope>
</reference>
<reference evidence="2" key="2">
    <citation type="submission" date="2025-08" db="UniProtKB">
        <authorList>
            <consortium name="Ensembl"/>
        </authorList>
    </citation>
    <scope>IDENTIFICATION</scope>
</reference>
<dbReference type="InterPro" id="IPR013730">
    <property type="entry name" value="Fyv7/TAP26"/>
</dbReference>
<feature type="region of interest" description="Disordered" evidence="1">
    <location>
        <begin position="1"/>
        <end position="32"/>
    </location>
</feature>
<feature type="compositionally biased region" description="Basic and acidic residues" evidence="1">
    <location>
        <begin position="192"/>
        <end position="221"/>
    </location>
</feature>
<dbReference type="STRING" id="31033.ENSTRUP00000038851"/>
<dbReference type="Proteomes" id="UP000005226">
    <property type="component" value="Chromosome 18"/>
</dbReference>
<dbReference type="GeneID" id="101079768"/>
<dbReference type="RefSeq" id="XP_003972910.3">
    <property type="nucleotide sequence ID" value="XM_003972861.3"/>
</dbReference>
<feature type="compositionally biased region" description="Polar residues" evidence="1">
    <location>
        <begin position="1"/>
        <end position="10"/>
    </location>
</feature>
<dbReference type="PANTHER" id="PTHR15657:SF1">
    <property type="entry name" value="THYROID TRANSCRIPTION FACTOR 1-ASSOCIATED PROTEIN 26"/>
    <property type="match status" value="1"/>
</dbReference>
<reference evidence="2" key="3">
    <citation type="submission" date="2025-09" db="UniProtKB">
        <authorList>
            <consortium name="Ensembl"/>
        </authorList>
    </citation>
    <scope>IDENTIFICATION</scope>
</reference>
<gene>
    <name evidence="2" type="primary">ccdc59</name>
</gene>
<dbReference type="OrthoDB" id="5377144at2759"/>
<dbReference type="PRINTS" id="PR01854">
    <property type="entry name" value="BR22PROTEIN"/>
</dbReference>
<keyword evidence="3" id="KW-1185">Reference proteome</keyword>
<organism evidence="2 3">
    <name type="scientific">Takifugu rubripes</name>
    <name type="common">Japanese pufferfish</name>
    <name type="synonym">Fugu rubripes</name>
    <dbReference type="NCBI Taxonomy" id="31033"/>
    <lineage>
        <taxon>Eukaryota</taxon>
        <taxon>Metazoa</taxon>
        <taxon>Chordata</taxon>
        <taxon>Craniata</taxon>
        <taxon>Vertebrata</taxon>
        <taxon>Euteleostomi</taxon>
        <taxon>Actinopterygii</taxon>
        <taxon>Neopterygii</taxon>
        <taxon>Teleostei</taxon>
        <taxon>Neoteleostei</taxon>
        <taxon>Acanthomorphata</taxon>
        <taxon>Eupercaria</taxon>
        <taxon>Tetraodontiformes</taxon>
        <taxon>Tetradontoidea</taxon>
        <taxon>Tetraodontidae</taxon>
        <taxon>Takifugu</taxon>
    </lineage>
</organism>
<evidence type="ECO:0000256" key="1">
    <source>
        <dbReference type="SAM" id="MobiDB-lite"/>
    </source>
</evidence>
<feature type="compositionally biased region" description="Basic and acidic residues" evidence="1">
    <location>
        <begin position="113"/>
        <end position="132"/>
    </location>
</feature>
<name>H2UPI0_TAKRU</name>
<dbReference type="CTD" id="29080"/>